<dbReference type="PANTHER" id="PTHR14289">
    <property type="entry name" value="F-BOX ONLY PROTEIN 3"/>
    <property type="match status" value="1"/>
</dbReference>
<reference evidence="4 5" key="1">
    <citation type="submission" date="2020-02" db="EMBL/GenBank/DDBJ databases">
        <authorList>
            <person name="Hogendoorn C."/>
        </authorList>
    </citation>
    <scope>NUCLEOTIDE SEQUENCE [LARGE SCALE GENOMIC DNA]</scope>
    <source>
        <strain evidence="4">METHB21</strain>
    </source>
</reference>
<protein>
    <recommendedName>
        <fullName evidence="1 2">Protein ApaG</fullName>
    </recommendedName>
</protein>
<dbReference type="InterPro" id="IPR023065">
    <property type="entry name" value="Uncharacterised_ApaG"/>
</dbReference>
<dbReference type="NCBIfam" id="NF003967">
    <property type="entry name" value="PRK05461.1"/>
    <property type="match status" value="1"/>
</dbReference>
<dbReference type="EMBL" id="CADCXN010000049">
    <property type="protein sequence ID" value="CAA9890392.1"/>
    <property type="molecule type" value="Genomic_DNA"/>
</dbReference>
<keyword evidence="5" id="KW-1185">Reference proteome</keyword>
<dbReference type="AlphaFoldDB" id="A0A8S0WNI9"/>
<proteinExistence type="inferred from homology"/>
<dbReference type="SUPFAM" id="SSF110069">
    <property type="entry name" value="ApaG-like"/>
    <property type="match status" value="1"/>
</dbReference>
<dbReference type="GO" id="GO:0070987">
    <property type="term" value="P:error-free translesion synthesis"/>
    <property type="evidence" value="ECO:0007669"/>
    <property type="project" value="TreeGrafter"/>
</dbReference>
<organism evidence="4 5">
    <name type="scientific">Candidatus Methylobacter favarea</name>
    <dbReference type="NCBI Taxonomy" id="2707345"/>
    <lineage>
        <taxon>Bacteria</taxon>
        <taxon>Pseudomonadati</taxon>
        <taxon>Pseudomonadota</taxon>
        <taxon>Gammaproteobacteria</taxon>
        <taxon>Methylococcales</taxon>
        <taxon>Methylococcaceae</taxon>
        <taxon>Methylobacter</taxon>
    </lineage>
</organism>
<sequence length="149" mass="16737">MINTCLRLLISYDEIITKSLYDVIMNEKNKILVEATPHFVEVQSAPDKDRYVFAYTITITNAGAVPAKLLDRHWLITDSNGKIQEVRGDGVIGEHPYLKPGESFRYTSGAMIETPVGTMQGEYTMRSDDGNNFSANIPKFTLSIPRVLH</sequence>
<dbReference type="InterPro" id="IPR007474">
    <property type="entry name" value="ApaG_domain"/>
</dbReference>
<evidence type="ECO:0000313" key="4">
    <source>
        <dbReference type="EMBL" id="CAA9890392.1"/>
    </source>
</evidence>
<feature type="domain" description="ApaG" evidence="3">
    <location>
        <begin position="25"/>
        <end position="149"/>
    </location>
</feature>
<name>A0A8S0WNI9_9GAMM</name>
<dbReference type="HAMAP" id="MF_00791">
    <property type="entry name" value="ApaG"/>
    <property type="match status" value="1"/>
</dbReference>
<comment type="caution">
    <text evidence="4">The sequence shown here is derived from an EMBL/GenBank/DDBJ whole genome shotgun (WGS) entry which is preliminary data.</text>
</comment>
<dbReference type="PROSITE" id="PS51087">
    <property type="entry name" value="APAG"/>
    <property type="match status" value="1"/>
</dbReference>
<gene>
    <name evidence="2 4" type="primary">apaG</name>
    <name evidence="4" type="ORF">METHB2_210024</name>
</gene>
<dbReference type="InterPro" id="IPR036767">
    <property type="entry name" value="ApaG_sf"/>
</dbReference>
<dbReference type="PANTHER" id="PTHR14289:SF16">
    <property type="entry name" value="POLYMERASE DELTA-INTERACTING PROTEIN 2"/>
    <property type="match status" value="1"/>
</dbReference>
<dbReference type="Gene3D" id="2.60.40.1470">
    <property type="entry name" value="ApaG domain"/>
    <property type="match status" value="1"/>
</dbReference>
<dbReference type="Proteomes" id="UP000494216">
    <property type="component" value="Unassembled WGS sequence"/>
</dbReference>
<dbReference type="Pfam" id="PF04379">
    <property type="entry name" value="DUF525"/>
    <property type="match status" value="1"/>
</dbReference>
<evidence type="ECO:0000259" key="3">
    <source>
        <dbReference type="PROSITE" id="PS51087"/>
    </source>
</evidence>
<evidence type="ECO:0000256" key="1">
    <source>
        <dbReference type="ARBA" id="ARBA00017693"/>
    </source>
</evidence>
<evidence type="ECO:0000313" key="5">
    <source>
        <dbReference type="Proteomes" id="UP000494216"/>
    </source>
</evidence>
<evidence type="ECO:0000256" key="2">
    <source>
        <dbReference type="HAMAP-Rule" id="MF_00791"/>
    </source>
</evidence>
<accession>A0A8S0WNI9</accession>